<proteinExistence type="predicted"/>
<dbReference type="Pfam" id="PF02810">
    <property type="entry name" value="SEC-C"/>
    <property type="match status" value="1"/>
</dbReference>
<sequence>MKKRNSRFRSAKPAMPDEVFSVGPLQVARFGKHVAMTSNWSEGQHAEVIAKLAARYPTVVQEIDDIVSQIFSAVSVLPPDQLLMRAWQEQLISNQHIKVEADVTQDDAMALRMIDYVQSVIAAASRCEPQKIELTEDDWQDLKTKVVALFSKINTEYLSCATAYRRTSGDFYDEAMEVFHTRAQLHWCNIRGDYYQVHQVDIISDLLKNQSRLIKSAYGITSEDLVLEIRKIWQSLTFGFPEAMASMRRIHAEVMAEIERMQKQNVVYTYKSPGDLVREVTIRLGHADAIRKSMDSCFNMGLFDLRKTTNLPLDFLEDFSWAPGQEKEFLVDGDFKGWPLRIQPIFKRPFLKLEGNYYCFDLYSLCDNFYRQIEKKIFQSSGIEKQEWIKNRKIVSENLPVEYFNRLLPGATVLPEVYYPVISASGGSRNLAEADCLVIYDDHLFIIEVKAGAFTYTSPANDLPAYIKSLKALVGEPSKQGQRFLRYLESAAEVEIYDAQRQPVGTLRLGDFRCKSICAVTLDPFTELSAQAQHLHKIGVDAGDVPVWSISLADLRVYSDVFVGPLDFLHFVEQRMAAASSEKLVLDDELDHLGLYFEHNNYVMHANELSKSGAHLRFNGYRSSIDAYFSAKLSGSDDLTPPMQELPYRLRELVDFLATQGHPGRSRIASYFLGFSGDWRSDLSKWIDEELIAIPQRGRCIPLSTIGEVRLTTFLNIDGIVELSHDQAVEHTQVAIIASGESDRMLLELTYGLSGPIRVLLSTVSLHGLAQEKVELFKEKAIDLKEKRLARSVANFGSIGRNEICPCGSGKKFKKCCMP</sequence>
<dbReference type="Proteomes" id="UP000175989">
    <property type="component" value="Unassembled WGS sequence"/>
</dbReference>
<dbReference type="AlphaFoldDB" id="A0A1E7WJC5"/>
<gene>
    <name evidence="1" type="ORF">DUPY_29570</name>
</gene>
<dbReference type="Gene3D" id="3.10.450.50">
    <property type="match status" value="1"/>
</dbReference>
<evidence type="ECO:0008006" key="3">
    <source>
        <dbReference type="Google" id="ProtNLM"/>
    </source>
</evidence>
<dbReference type="OrthoDB" id="570299at2"/>
<organism evidence="1 2">
    <name type="scientific">Duganella phyllosphaerae</name>
    <dbReference type="NCBI Taxonomy" id="762836"/>
    <lineage>
        <taxon>Bacteria</taxon>
        <taxon>Pseudomonadati</taxon>
        <taxon>Pseudomonadota</taxon>
        <taxon>Betaproteobacteria</taxon>
        <taxon>Burkholderiales</taxon>
        <taxon>Oxalobacteraceae</taxon>
        <taxon>Telluria group</taxon>
        <taxon>Duganella</taxon>
    </lineage>
</organism>
<dbReference type="RefSeq" id="WP_084640726.1">
    <property type="nucleotide sequence ID" value="NZ_LROM01000090.1"/>
</dbReference>
<dbReference type="SUPFAM" id="SSF103642">
    <property type="entry name" value="Sec-C motif"/>
    <property type="match status" value="1"/>
</dbReference>
<name>A0A1E7WJC5_9BURK</name>
<comment type="caution">
    <text evidence="1">The sequence shown here is derived from an EMBL/GenBank/DDBJ whole genome shotgun (WGS) entry which is preliminary data.</text>
</comment>
<dbReference type="InterPro" id="IPR004027">
    <property type="entry name" value="SEC_C_motif"/>
</dbReference>
<accession>A0A1E7WJC5</accession>
<dbReference type="EMBL" id="LROM01000090">
    <property type="protein sequence ID" value="OEZ98777.1"/>
    <property type="molecule type" value="Genomic_DNA"/>
</dbReference>
<evidence type="ECO:0000313" key="1">
    <source>
        <dbReference type="EMBL" id="OEZ98777.1"/>
    </source>
</evidence>
<protein>
    <recommendedName>
        <fullName evidence="3">Preprotein translocase subunit SecA</fullName>
    </recommendedName>
</protein>
<evidence type="ECO:0000313" key="2">
    <source>
        <dbReference type="Proteomes" id="UP000175989"/>
    </source>
</evidence>
<reference evidence="2" key="1">
    <citation type="journal article" date="2016" name="Front. Microbiol.">
        <title>Molecular Keys to the Janthinobacterium and Duganella spp. Interaction with the Plant Pathogen Fusarium graminearum.</title>
        <authorList>
            <person name="Haack F.S."/>
            <person name="Poehlein A."/>
            <person name="Kroger C."/>
            <person name="Voigt C.A."/>
            <person name="Piepenbring M."/>
            <person name="Bode H.B."/>
            <person name="Daniel R."/>
            <person name="Schafer W."/>
            <person name="Streit W.R."/>
        </authorList>
    </citation>
    <scope>NUCLEOTIDE SEQUENCE [LARGE SCALE GENOMIC DNA]</scope>
    <source>
        <strain evidence="2">T54</strain>
    </source>
</reference>
<dbReference type="PATRIC" id="fig|762836.4.peg.3047"/>
<keyword evidence="2" id="KW-1185">Reference proteome</keyword>